<keyword evidence="6" id="KW-0997">Cell inner membrane</keyword>
<dbReference type="PANTHER" id="PTHR43867">
    <property type="entry name" value="CELLULOSE SYNTHASE CATALYTIC SUBUNIT A [UDP-FORMING]"/>
    <property type="match status" value="1"/>
</dbReference>
<evidence type="ECO:0000259" key="13">
    <source>
        <dbReference type="Pfam" id="PF13632"/>
    </source>
</evidence>
<dbReference type="PANTHER" id="PTHR43867:SF5">
    <property type="entry name" value="GLUCANS BIOSYNTHESIS GLUCOSYLTRANSFERASE H"/>
    <property type="match status" value="1"/>
</dbReference>
<evidence type="ECO:0000256" key="12">
    <source>
        <dbReference type="SAM" id="Phobius"/>
    </source>
</evidence>
<accession>Q2RSG2</accession>
<feature type="transmembrane region" description="Helical" evidence="12">
    <location>
        <begin position="449"/>
        <end position="466"/>
    </location>
</feature>
<dbReference type="EnsemblBacteria" id="ABC22933">
    <property type="protein sequence ID" value="ABC22933"/>
    <property type="gene ID" value="Rru_A2133"/>
</dbReference>
<dbReference type="PATRIC" id="fig|269796.9.peg.2226"/>
<feature type="transmembrane region" description="Helical" evidence="12">
    <location>
        <begin position="46"/>
        <end position="65"/>
    </location>
</feature>
<feature type="transmembrane region" description="Helical" evidence="12">
    <location>
        <begin position="510"/>
        <end position="526"/>
    </location>
</feature>
<dbReference type="STRING" id="269796.Rru_A2133"/>
<evidence type="ECO:0000256" key="7">
    <source>
        <dbReference type="ARBA" id="ARBA00022676"/>
    </source>
</evidence>
<feature type="domain" description="Glycosyltransferase 2-like" evidence="13">
    <location>
        <begin position="191"/>
        <end position="381"/>
    </location>
</feature>
<evidence type="ECO:0000256" key="10">
    <source>
        <dbReference type="ARBA" id="ARBA00022989"/>
    </source>
</evidence>
<feature type="transmembrane region" description="Helical" evidence="12">
    <location>
        <begin position="362"/>
        <end position="381"/>
    </location>
</feature>
<dbReference type="GO" id="GO:0016758">
    <property type="term" value="F:hexosyltransferase activity"/>
    <property type="evidence" value="ECO:0007669"/>
    <property type="project" value="TreeGrafter"/>
</dbReference>
<sequence length="680" mass="74650">MLLRRRLFVLCILILTITAVQSFVHVLSGDGLSALDLALTAVFVPLAAWLAQSFCTLTAGALMIATQRFSWRRRRDELADIASGLVDSLPRVAIVMPVYNEDSGRVFAGVAAMRDELRALGVAKRFDVFILSDSTDGDNWLAEEEAWDSERHRVGDSPRLFYRRRFRNIKRKTGNIGQFVERHGAAYGYMVVLDADSLMSGEAIWVLTRRMDAERRTALIQAPPKLIMGDTPFSRMLQFAGDVYGPLSSAGLAFWAGGEGNYWGHNAIIRVDAFAACCGLPALPGRAPLGGDILSHDFVEAALLRRAGWKVRIAWDLGGSYEEPPPTMEDFMVRDRRWCQGNMQHGRILFARGLHGVSRSHLLIGIMSYVTSPLWLIFLILSGMQAWTLARAKAVYFQQGVPWATWPISREEEAAYLLAGTLGMLFLPKIWGLLLAIFHGPTRRAHGGGLALVGGFFLENLISALVAPIMMIRHSQFVVSILTGAKVDWKPQRRTADKGNLRVALASYKDVMVIGIAAVAFVLWAAPSLGVWLSPVLAGLLGAPFLAMALGDPDLGAALRRRGLLVIPEEITPPSVLTRMEERLAARPPTAEAPESRFSRVILDPGTNARHRALIQATGEAPTAPVEVMERAVGLAIHLGPEALGKDERKALLECPERLEQLHVACWARRLEDRGGVAPG</sequence>
<protein>
    <recommendedName>
        <fullName evidence="4">Glucans biosynthesis glucosyltransferase H</fullName>
    </recommendedName>
</protein>
<keyword evidence="9 12" id="KW-0812">Transmembrane</keyword>
<dbReference type="Pfam" id="PF13632">
    <property type="entry name" value="Glyco_trans_2_3"/>
    <property type="match status" value="1"/>
</dbReference>
<keyword evidence="10 12" id="KW-1133">Transmembrane helix</keyword>
<dbReference type="InterPro" id="IPR001173">
    <property type="entry name" value="Glyco_trans_2-like"/>
</dbReference>
<evidence type="ECO:0000313" key="14">
    <source>
        <dbReference type="EMBL" id="ABC22933.1"/>
    </source>
</evidence>
<dbReference type="HOGENOM" id="CLU_015730_1_0_5"/>
<dbReference type="AlphaFoldDB" id="Q2RSG2"/>
<dbReference type="Proteomes" id="UP000001929">
    <property type="component" value="Chromosome"/>
</dbReference>
<evidence type="ECO:0000256" key="2">
    <source>
        <dbReference type="ARBA" id="ARBA00005001"/>
    </source>
</evidence>
<dbReference type="InterPro" id="IPR050321">
    <property type="entry name" value="Glycosyltr_2/OpgH_subfam"/>
</dbReference>
<dbReference type="CDD" id="cd04191">
    <property type="entry name" value="Glucan_BSP_MdoH"/>
    <property type="match status" value="1"/>
</dbReference>
<gene>
    <name evidence="14" type="ordered locus">Rru_A2133</name>
</gene>
<dbReference type="GO" id="GO:0005886">
    <property type="term" value="C:plasma membrane"/>
    <property type="evidence" value="ECO:0007669"/>
    <property type="project" value="UniProtKB-SubCell"/>
</dbReference>
<evidence type="ECO:0000256" key="3">
    <source>
        <dbReference type="ARBA" id="ARBA00009337"/>
    </source>
</evidence>
<evidence type="ECO:0000256" key="4">
    <source>
        <dbReference type="ARBA" id="ARBA00020585"/>
    </source>
</evidence>
<dbReference type="NCBIfam" id="NF003962">
    <property type="entry name" value="PRK05454.2-5"/>
    <property type="match status" value="1"/>
</dbReference>
<keyword evidence="11 12" id="KW-0472">Membrane</keyword>
<reference evidence="14 15" key="1">
    <citation type="journal article" date="2011" name="Stand. Genomic Sci.">
        <title>Complete genome sequence of Rhodospirillum rubrum type strain (S1).</title>
        <authorList>
            <person name="Munk A.C."/>
            <person name="Copeland A."/>
            <person name="Lucas S."/>
            <person name="Lapidus A."/>
            <person name="Del Rio T.G."/>
            <person name="Barry K."/>
            <person name="Detter J.C."/>
            <person name="Hammon N."/>
            <person name="Israni S."/>
            <person name="Pitluck S."/>
            <person name="Brettin T."/>
            <person name="Bruce D."/>
            <person name="Han C."/>
            <person name="Tapia R."/>
            <person name="Gilna P."/>
            <person name="Schmutz J."/>
            <person name="Larimer F."/>
            <person name="Land M."/>
            <person name="Kyrpides N.C."/>
            <person name="Mavromatis K."/>
            <person name="Richardson P."/>
            <person name="Rohde M."/>
            <person name="Goker M."/>
            <person name="Klenk H.P."/>
            <person name="Zhang Y."/>
            <person name="Roberts G.P."/>
            <person name="Reslewic S."/>
            <person name="Schwartz D.C."/>
        </authorList>
    </citation>
    <scope>NUCLEOTIDE SEQUENCE [LARGE SCALE GENOMIC DNA]</scope>
    <source>
        <strain evidence="15">ATCC 11170 / ATH 1.1.1 / DSM 467 / LMG 4362 / NCIMB 8255 / S1</strain>
    </source>
</reference>
<dbReference type="NCBIfam" id="NF003958">
    <property type="entry name" value="PRK05454.2-1"/>
    <property type="match status" value="1"/>
</dbReference>
<evidence type="ECO:0000256" key="6">
    <source>
        <dbReference type="ARBA" id="ARBA00022519"/>
    </source>
</evidence>
<comment type="similarity">
    <text evidence="3">Belongs to the glycosyltransferase 2 family. OpgH subfamily.</text>
</comment>
<evidence type="ECO:0000313" key="15">
    <source>
        <dbReference type="Proteomes" id="UP000001929"/>
    </source>
</evidence>
<name>Q2RSG2_RHORT</name>
<comment type="subcellular location">
    <subcellularLocation>
        <location evidence="1">Cell inner membrane</location>
        <topology evidence="1">Multi-pass membrane protein</topology>
    </subcellularLocation>
</comment>
<dbReference type="Gene3D" id="3.90.550.10">
    <property type="entry name" value="Spore Coat Polysaccharide Biosynthesis Protein SpsA, Chain A"/>
    <property type="match status" value="1"/>
</dbReference>
<evidence type="ECO:0000256" key="5">
    <source>
        <dbReference type="ARBA" id="ARBA00022475"/>
    </source>
</evidence>
<dbReference type="EMBL" id="CP000230">
    <property type="protein sequence ID" value="ABC22933.1"/>
    <property type="molecule type" value="Genomic_DNA"/>
</dbReference>
<dbReference type="SUPFAM" id="SSF53448">
    <property type="entry name" value="Nucleotide-diphospho-sugar transferases"/>
    <property type="match status" value="1"/>
</dbReference>
<dbReference type="eggNOG" id="COG2943">
    <property type="taxonomic scope" value="Bacteria"/>
</dbReference>
<keyword evidence="7" id="KW-0328">Glycosyltransferase</keyword>
<feature type="transmembrane region" description="Helical" evidence="12">
    <location>
        <begin position="414"/>
        <end position="437"/>
    </location>
</feature>
<dbReference type="CAZy" id="GT2">
    <property type="family name" value="Glycosyltransferase Family 2"/>
</dbReference>
<dbReference type="PhylomeDB" id="Q2RSG2"/>
<organism evidence="14 15">
    <name type="scientific">Rhodospirillum rubrum (strain ATCC 11170 / ATH 1.1.1 / DSM 467 / LMG 4362 / NCIMB 8255 / S1)</name>
    <dbReference type="NCBI Taxonomy" id="269796"/>
    <lineage>
        <taxon>Bacteria</taxon>
        <taxon>Pseudomonadati</taxon>
        <taxon>Pseudomonadota</taxon>
        <taxon>Alphaproteobacteria</taxon>
        <taxon>Rhodospirillales</taxon>
        <taxon>Rhodospirillaceae</taxon>
        <taxon>Rhodospirillum</taxon>
    </lineage>
</organism>
<evidence type="ECO:0000256" key="1">
    <source>
        <dbReference type="ARBA" id="ARBA00004429"/>
    </source>
</evidence>
<dbReference type="InterPro" id="IPR029044">
    <property type="entry name" value="Nucleotide-diphossugar_trans"/>
</dbReference>
<evidence type="ECO:0000256" key="8">
    <source>
        <dbReference type="ARBA" id="ARBA00022679"/>
    </source>
</evidence>
<dbReference type="KEGG" id="rru:Rru_A2133"/>
<keyword evidence="15" id="KW-1185">Reference proteome</keyword>
<evidence type="ECO:0000256" key="9">
    <source>
        <dbReference type="ARBA" id="ARBA00022692"/>
    </source>
</evidence>
<evidence type="ECO:0000256" key="11">
    <source>
        <dbReference type="ARBA" id="ARBA00023136"/>
    </source>
</evidence>
<comment type="pathway">
    <text evidence="2">Glycan metabolism; osmoregulated periplasmic glucan (OPG) biosynthesis.</text>
</comment>
<keyword evidence="5" id="KW-1003">Cell membrane</keyword>
<proteinExistence type="inferred from homology"/>
<keyword evidence="8 14" id="KW-0808">Transferase</keyword>